<dbReference type="GO" id="GO:0016491">
    <property type="term" value="F:oxidoreductase activity"/>
    <property type="evidence" value="ECO:0007669"/>
    <property type="project" value="UniProtKB-KW"/>
</dbReference>
<name>A0A2R5G1V2_NOSCO</name>
<protein>
    <submittedName>
        <fullName evidence="4">Short-chain dehydrogenase/reductase SDR</fullName>
    </submittedName>
</protein>
<dbReference type="EMBL" id="BDUD01000001">
    <property type="protein sequence ID" value="GBG22051.1"/>
    <property type="molecule type" value="Genomic_DNA"/>
</dbReference>
<evidence type="ECO:0000313" key="5">
    <source>
        <dbReference type="Proteomes" id="UP000245124"/>
    </source>
</evidence>
<dbReference type="PANTHER" id="PTHR44196">
    <property type="entry name" value="DEHYDROGENASE/REDUCTASE SDR FAMILY MEMBER 7B"/>
    <property type="match status" value="1"/>
</dbReference>
<dbReference type="PRINTS" id="PR00081">
    <property type="entry name" value="GDHRDH"/>
</dbReference>
<organism evidence="4 5">
    <name type="scientific">Nostoc commune NIES-4072</name>
    <dbReference type="NCBI Taxonomy" id="2005467"/>
    <lineage>
        <taxon>Bacteria</taxon>
        <taxon>Bacillati</taxon>
        <taxon>Cyanobacteriota</taxon>
        <taxon>Cyanophyceae</taxon>
        <taxon>Nostocales</taxon>
        <taxon>Nostocaceae</taxon>
        <taxon>Nostoc</taxon>
    </lineage>
</organism>
<reference evidence="4 5" key="1">
    <citation type="submission" date="2017-06" db="EMBL/GenBank/DDBJ databases">
        <title>Genome sequencing of cyanobaciteial culture collection at National Institute for Environmental Studies (NIES).</title>
        <authorList>
            <person name="Hirose Y."/>
            <person name="Shimura Y."/>
            <person name="Fujisawa T."/>
            <person name="Nakamura Y."/>
            <person name="Kawachi M."/>
        </authorList>
    </citation>
    <scope>NUCLEOTIDE SEQUENCE [LARGE SCALE GENOMIC DNA]</scope>
    <source>
        <strain evidence="4 5">NIES-4072</strain>
    </source>
</reference>
<keyword evidence="5" id="KW-1185">Reference proteome</keyword>
<dbReference type="Proteomes" id="UP000245124">
    <property type="component" value="Unassembled WGS sequence"/>
</dbReference>
<dbReference type="SUPFAM" id="SSF51735">
    <property type="entry name" value="NAD(P)-binding Rossmann-fold domains"/>
    <property type="match status" value="1"/>
</dbReference>
<gene>
    <name evidence="4" type="ORF">NIES4072_57570</name>
</gene>
<comment type="similarity">
    <text evidence="1 3">Belongs to the short-chain dehydrogenases/reductases (SDR) family.</text>
</comment>
<dbReference type="Gene3D" id="3.40.50.720">
    <property type="entry name" value="NAD(P)-binding Rossmann-like Domain"/>
    <property type="match status" value="1"/>
</dbReference>
<proteinExistence type="inferred from homology"/>
<dbReference type="PIRSF" id="PIRSF000126">
    <property type="entry name" value="11-beta-HSD1"/>
    <property type="match status" value="1"/>
</dbReference>
<evidence type="ECO:0000256" key="3">
    <source>
        <dbReference type="RuleBase" id="RU000363"/>
    </source>
</evidence>
<dbReference type="AlphaFoldDB" id="A0A2R5G1V2"/>
<dbReference type="PANTHER" id="PTHR44196:SF2">
    <property type="entry name" value="SHORT-CHAIN DEHYDROGENASE-RELATED"/>
    <property type="match status" value="1"/>
</dbReference>
<accession>A0A2R5G1V2</accession>
<dbReference type="CDD" id="cd05233">
    <property type="entry name" value="SDR_c"/>
    <property type="match status" value="1"/>
</dbReference>
<sequence length="267" mass="29019">MNTTHQTQSKKTALITGAAGGIGYELACIFAAHDYNLVLVDRNGLKLVEIAAKFQEEFGNFAKTIVKDLSISTAPEEIFTELQLADINVDVLVNNAGFGIYGLFHQTDLAAELEMLQVNLVCLTHLTKLFVKHMVKQGEGKILNVASAAAFQPGPLMAVYFATKAYILSFSEAIANELEGTGVTVTVLCPGSTASAFHERTGMADSKLLKGKRMMDAQTVAEIGFRSLMKGKTIAIPGFMNKLLAKSVRFVPRNLVTKIVRNMQEDK</sequence>
<evidence type="ECO:0000256" key="1">
    <source>
        <dbReference type="ARBA" id="ARBA00006484"/>
    </source>
</evidence>
<dbReference type="RefSeq" id="WP_109011854.1">
    <property type="nucleotide sequence ID" value="NZ_BDUD01000001.1"/>
</dbReference>
<dbReference type="PRINTS" id="PR00080">
    <property type="entry name" value="SDRFAMILY"/>
</dbReference>
<dbReference type="Pfam" id="PF00106">
    <property type="entry name" value="adh_short"/>
    <property type="match status" value="1"/>
</dbReference>
<comment type="caution">
    <text evidence="4">The sequence shown here is derived from an EMBL/GenBank/DDBJ whole genome shotgun (WGS) entry which is preliminary data.</text>
</comment>
<dbReference type="OrthoDB" id="9808814at2"/>
<keyword evidence="2" id="KW-0560">Oxidoreductase</keyword>
<dbReference type="InterPro" id="IPR036291">
    <property type="entry name" value="NAD(P)-bd_dom_sf"/>
</dbReference>
<dbReference type="GO" id="GO:0016020">
    <property type="term" value="C:membrane"/>
    <property type="evidence" value="ECO:0007669"/>
    <property type="project" value="TreeGrafter"/>
</dbReference>
<evidence type="ECO:0000256" key="2">
    <source>
        <dbReference type="ARBA" id="ARBA00023002"/>
    </source>
</evidence>
<evidence type="ECO:0000313" key="4">
    <source>
        <dbReference type="EMBL" id="GBG22051.1"/>
    </source>
</evidence>
<dbReference type="InterPro" id="IPR002347">
    <property type="entry name" value="SDR_fam"/>
</dbReference>